<organism evidence="2 3">
    <name type="scientific">Velocimicrobium porci</name>
    <dbReference type="NCBI Taxonomy" id="2606634"/>
    <lineage>
        <taxon>Bacteria</taxon>
        <taxon>Bacillati</taxon>
        <taxon>Bacillota</taxon>
        <taxon>Clostridia</taxon>
        <taxon>Lachnospirales</taxon>
        <taxon>Lachnospiraceae</taxon>
        <taxon>Velocimicrobium</taxon>
    </lineage>
</organism>
<accession>A0A6L5XVL0</accession>
<gene>
    <name evidence="2" type="ORF">FYJ58_00700</name>
</gene>
<proteinExistence type="predicted"/>
<keyword evidence="1" id="KW-1133">Transmembrane helix</keyword>
<keyword evidence="3" id="KW-1185">Reference proteome</keyword>
<keyword evidence="1" id="KW-0472">Membrane</keyword>
<sequence>MSLEKLHKTALFSFIKEEKTALILCICNLLFCFLLLSLSTNDYFYYLEQYQQEILKNYTSEFHISSFQQLHKFVKDLEEKEGLEEIKLTIFLKFKQQSITVGSYVRTEKRELLKIPLNTCLKTKNFLFGEENWIKIGEKKYKCKNIEGDFEEDIIISNLDFFSMLQENLLFNKQECIVSCKYCDGIKKDEILNLQEEIEKEYKKKDWNQDQLEMPSYIFFFKNNVFLILLAIICMVNNMRIAYYFFNQREREFYIFRLCGLKNRQVFFWYTIEICFLVIIVCLAGELIYYFINSMERLSIKQFLVSFCIILICMLGTIWSFICNSSKSLKQAGC</sequence>
<feature type="transmembrane region" description="Helical" evidence="1">
    <location>
        <begin position="267"/>
        <end position="291"/>
    </location>
</feature>
<reference evidence="2 3" key="1">
    <citation type="submission" date="2019-08" db="EMBL/GenBank/DDBJ databases">
        <title>In-depth cultivation of the pig gut microbiome towards novel bacterial diversity and tailored functional studies.</title>
        <authorList>
            <person name="Wylensek D."/>
            <person name="Hitch T.C.A."/>
            <person name="Clavel T."/>
        </authorList>
    </citation>
    <scope>NUCLEOTIDE SEQUENCE [LARGE SCALE GENOMIC DNA]</scope>
    <source>
        <strain evidence="2 3">WCA-693-APC-MOT-I</strain>
    </source>
</reference>
<feature type="transmembrane region" description="Helical" evidence="1">
    <location>
        <begin position="303"/>
        <end position="322"/>
    </location>
</feature>
<evidence type="ECO:0000256" key="1">
    <source>
        <dbReference type="SAM" id="Phobius"/>
    </source>
</evidence>
<dbReference type="AlphaFoldDB" id="A0A6L5XVL0"/>
<dbReference type="RefSeq" id="WP_154515738.1">
    <property type="nucleotide sequence ID" value="NZ_VUMT01000001.1"/>
</dbReference>
<evidence type="ECO:0000313" key="3">
    <source>
        <dbReference type="Proteomes" id="UP000482209"/>
    </source>
</evidence>
<protein>
    <submittedName>
        <fullName evidence="2">Uncharacterized protein</fullName>
    </submittedName>
</protein>
<evidence type="ECO:0000313" key="2">
    <source>
        <dbReference type="EMBL" id="MSS62411.1"/>
    </source>
</evidence>
<comment type="caution">
    <text evidence="2">The sequence shown here is derived from an EMBL/GenBank/DDBJ whole genome shotgun (WGS) entry which is preliminary data.</text>
</comment>
<feature type="transmembrane region" description="Helical" evidence="1">
    <location>
        <begin position="225"/>
        <end position="246"/>
    </location>
</feature>
<name>A0A6L5XVL0_9FIRM</name>
<feature type="transmembrane region" description="Helical" evidence="1">
    <location>
        <begin position="21"/>
        <end position="40"/>
    </location>
</feature>
<dbReference type="EMBL" id="VUMT01000001">
    <property type="protein sequence ID" value="MSS62411.1"/>
    <property type="molecule type" value="Genomic_DNA"/>
</dbReference>
<keyword evidence="1" id="KW-0812">Transmembrane</keyword>
<dbReference type="Proteomes" id="UP000482209">
    <property type="component" value="Unassembled WGS sequence"/>
</dbReference>